<dbReference type="InParanoid" id="A0A6I8U1A4"/>
<dbReference type="OrthoDB" id="7883086at2759"/>
<dbReference type="Pfam" id="PF16003">
    <property type="entry name" value="DUF4776"/>
    <property type="match status" value="1"/>
</dbReference>
<sequence>MEQPSISSATGSNISDVVVQDPDRNGSIQKESYSLVIVLKSLVLANVENDDPRTLDISLLLGETEAKLNGTLADFNGQRHGTAISVPTSNSEEFKRYLTSHELLITIGTDLEVLGQTNIPLAATNLASFDPPAFEPIIINDAFPIIHESQPIGKIDLALKTDRTKSPPKPDGPKDGPEEEDSMLYIVNDASPRQSNEFQDDIMRQLLTCKKCNALRSPSEMSYQYELIDGILVNKEYPRKDPDLETMKRKIEQIEWEAKLYPVGKEQPPPKEPAHHRFCDGCGGYSITGATCTNRMQAVDVPLSEAQFRYPEGSAKRFSTIAAMGMSENVARISEPNFSSSRATETRFTHDRSESLPLHPIQQRTTSILCPKSVGHRFCNHCGLNMDWLPLHSGCPKCGFKNPATCHNDAPSTLHETTPNRLNSWMGSLELPEPQLQRPSTGTLRSTSLNEMMKPCPICRLRGGCCPDCKKRASTAQNHRDPNSTTQSSTSDSEMHPRRVMERPKTRPSLRDRFNIFPKKIDKATRLSDLYKAYGDKDTNPHEVSQRRSTKSSIVSLNVEEILKKTDTHKRKITSGGIQSVELRKVQSSREADRNNKTVEKCDSPTHAQIRKNQRSLLQRIKKQNRGKYSYRYGQRYPGIVIGHRECIQQGRQVPPHMGWMWNVKTLGINKIRKGWRPGAVKKPIKELMQHFLVSYPLDNIPVSKKTGRNLKIPADGSEHTKQKPTLQIVKKNGEYCIVMNPLKDSASLKTAQDPYLNCEPIRFKLAKDPNVGKLYQLRSALKVKGFTMCGCSELESCEHKSEKEKKLLRKELRKLAKCLGLPKSTELKDVPIDSESELDLEFTPPSAMLKSGQRKPDVVCTETQYSVDDYKVQVPADKLKCKPGREDPNDVGKGLKGKGGQVRDKAGKDGKGGKGGKDGKGQGKGGAGSGVGAGAGGKAKTGPSSKAGVGGAKAGAAGTTNKSQNIHRPEGGQVLIMKDLCRRPDVCAPSQICPPVAAVCAYQPSNVCYPTQCAPTACYNPCYI</sequence>
<feature type="compositionally biased region" description="Basic and acidic residues" evidence="1">
    <location>
        <begin position="493"/>
        <end position="511"/>
    </location>
</feature>
<name>A0A6I8U1A4_AEDAE</name>
<dbReference type="InterPro" id="IPR031949">
    <property type="entry name" value="DUF4776"/>
</dbReference>
<organism evidence="2 3">
    <name type="scientific">Aedes aegypti</name>
    <name type="common">Yellowfever mosquito</name>
    <name type="synonym">Culex aegypti</name>
    <dbReference type="NCBI Taxonomy" id="7159"/>
    <lineage>
        <taxon>Eukaryota</taxon>
        <taxon>Metazoa</taxon>
        <taxon>Ecdysozoa</taxon>
        <taxon>Arthropoda</taxon>
        <taxon>Hexapoda</taxon>
        <taxon>Insecta</taxon>
        <taxon>Pterygota</taxon>
        <taxon>Neoptera</taxon>
        <taxon>Endopterygota</taxon>
        <taxon>Diptera</taxon>
        <taxon>Nematocera</taxon>
        <taxon>Culicoidea</taxon>
        <taxon>Culicidae</taxon>
        <taxon>Culicinae</taxon>
        <taxon>Aedini</taxon>
        <taxon>Aedes</taxon>
        <taxon>Stegomyia</taxon>
    </lineage>
</organism>
<gene>
    <name evidence="2" type="primary">110676642</name>
</gene>
<dbReference type="PANTHER" id="PTHR39079:SF1">
    <property type="entry name" value="GH11706P-RELATED"/>
    <property type="match status" value="1"/>
</dbReference>
<proteinExistence type="predicted"/>
<accession>A0A6I8U1A4</accession>
<feature type="region of interest" description="Disordered" evidence="1">
    <location>
        <begin position="472"/>
        <end position="511"/>
    </location>
</feature>
<dbReference type="EnsemblMetazoa" id="AAEL020574-RA">
    <property type="protein sequence ID" value="AAEL020574-PA"/>
    <property type="gene ID" value="AAEL020574"/>
</dbReference>
<reference evidence="2" key="2">
    <citation type="submission" date="2020-05" db="UniProtKB">
        <authorList>
            <consortium name="EnsemblMetazoa"/>
        </authorList>
    </citation>
    <scope>IDENTIFICATION</scope>
    <source>
        <strain evidence="2">LVP_AGWG</strain>
    </source>
</reference>
<evidence type="ECO:0000313" key="3">
    <source>
        <dbReference type="Proteomes" id="UP000008820"/>
    </source>
</evidence>
<evidence type="ECO:0000256" key="1">
    <source>
        <dbReference type="SAM" id="MobiDB-lite"/>
    </source>
</evidence>
<feature type="compositionally biased region" description="Gly residues" evidence="1">
    <location>
        <begin position="923"/>
        <end position="940"/>
    </location>
</feature>
<dbReference type="AlphaFoldDB" id="A0A6I8U1A4"/>
<reference evidence="2 3" key="1">
    <citation type="submission" date="2017-06" db="EMBL/GenBank/DDBJ databases">
        <title>Aedes aegypti genome working group (AGWG) sequencing and assembly.</title>
        <authorList>
            <consortium name="Aedes aegypti Genome Working Group (AGWG)"/>
            <person name="Matthews B.J."/>
        </authorList>
    </citation>
    <scope>NUCLEOTIDE SEQUENCE [LARGE SCALE GENOMIC DNA]</scope>
    <source>
        <strain evidence="2 3">LVP_AGWG</strain>
    </source>
</reference>
<protein>
    <submittedName>
        <fullName evidence="2">Uncharacterized protein</fullName>
    </submittedName>
</protein>
<feature type="region of interest" description="Disordered" evidence="1">
    <location>
        <begin position="157"/>
        <end position="180"/>
    </location>
</feature>
<feature type="compositionally biased region" description="Polar residues" evidence="1">
    <location>
        <begin position="483"/>
        <end position="492"/>
    </location>
</feature>
<keyword evidence="3" id="KW-1185">Reference proteome</keyword>
<feature type="compositionally biased region" description="Basic and acidic residues" evidence="1">
    <location>
        <begin position="879"/>
        <end position="891"/>
    </location>
</feature>
<dbReference type="Proteomes" id="UP000008820">
    <property type="component" value="Chromosome 2"/>
</dbReference>
<dbReference type="PANTHER" id="PTHR39079">
    <property type="entry name" value="FI08034P-RELATED"/>
    <property type="match status" value="1"/>
</dbReference>
<evidence type="ECO:0000313" key="2">
    <source>
        <dbReference type="EnsemblMetazoa" id="AAEL020574-PA"/>
    </source>
</evidence>
<feature type="compositionally biased region" description="Basic and acidic residues" evidence="1">
    <location>
        <begin position="902"/>
        <end position="922"/>
    </location>
</feature>
<feature type="region of interest" description="Disordered" evidence="1">
    <location>
        <begin position="879"/>
        <end position="970"/>
    </location>
</feature>